<dbReference type="AlphaFoldDB" id="A0A9D3ZQ19"/>
<protein>
    <submittedName>
        <fullName evidence="1">Uncharacterized protein</fullName>
    </submittedName>
</protein>
<sequence length="119" mass="13246">MSMTKIPSLVFAEIEKLARGFLWGSTSSVQKPSLVSWEDCCKPQAYGGLVLEGAWNVHWLSAILPQLIVERILAHIPPSANAGTDHLSWRWLSRGKFSVSESVNSCLLITYQLVLSMMK</sequence>
<evidence type="ECO:0000313" key="1">
    <source>
        <dbReference type="EMBL" id="KAH1055840.1"/>
    </source>
</evidence>
<dbReference type="EMBL" id="JAIQCV010000010">
    <property type="protein sequence ID" value="KAH1055840.1"/>
    <property type="molecule type" value="Genomic_DNA"/>
</dbReference>
<accession>A0A9D3ZQ19</accession>
<dbReference type="OrthoDB" id="10555168at2759"/>
<evidence type="ECO:0000313" key="2">
    <source>
        <dbReference type="Proteomes" id="UP000828251"/>
    </source>
</evidence>
<name>A0A9D3ZQ19_9ROSI</name>
<proteinExistence type="predicted"/>
<comment type="caution">
    <text evidence="1">The sequence shown here is derived from an EMBL/GenBank/DDBJ whole genome shotgun (WGS) entry which is preliminary data.</text>
</comment>
<keyword evidence="2" id="KW-1185">Reference proteome</keyword>
<gene>
    <name evidence="1" type="ORF">J1N35_033905</name>
</gene>
<organism evidence="1 2">
    <name type="scientific">Gossypium stocksii</name>
    <dbReference type="NCBI Taxonomy" id="47602"/>
    <lineage>
        <taxon>Eukaryota</taxon>
        <taxon>Viridiplantae</taxon>
        <taxon>Streptophyta</taxon>
        <taxon>Embryophyta</taxon>
        <taxon>Tracheophyta</taxon>
        <taxon>Spermatophyta</taxon>
        <taxon>Magnoliopsida</taxon>
        <taxon>eudicotyledons</taxon>
        <taxon>Gunneridae</taxon>
        <taxon>Pentapetalae</taxon>
        <taxon>rosids</taxon>
        <taxon>malvids</taxon>
        <taxon>Malvales</taxon>
        <taxon>Malvaceae</taxon>
        <taxon>Malvoideae</taxon>
        <taxon>Gossypium</taxon>
    </lineage>
</organism>
<dbReference type="Proteomes" id="UP000828251">
    <property type="component" value="Unassembled WGS sequence"/>
</dbReference>
<reference evidence="1 2" key="1">
    <citation type="journal article" date="2021" name="Plant Biotechnol. J.">
        <title>Multi-omics assisted identification of the key and species-specific regulatory components of drought-tolerant mechanisms in Gossypium stocksii.</title>
        <authorList>
            <person name="Yu D."/>
            <person name="Ke L."/>
            <person name="Zhang D."/>
            <person name="Wu Y."/>
            <person name="Sun Y."/>
            <person name="Mei J."/>
            <person name="Sun J."/>
            <person name="Sun Y."/>
        </authorList>
    </citation>
    <scope>NUCLEOTIDE SEQUENCE [LARGE SCALE GENOMIC DNA]</scope>
    <source>
        <strain evidence="2">cv. E1</strain>
        <tissue evidence="1">Leaf</tissue>
    </source>
</reference>